<dbReference type="InterPro" id="IPR054545">
    <property type="entry name" value="ApeI-like"/>
</dbReference>
<dbReference type="CDD" id="cd00493">
    <property type="entry name" value="FabA_FabZ"/>
    <property type="match status" value="1"/>
</dbReference>
<proteinExistence type="predicted"/>
<dbReference type="Gene3D" id="3.10.129.10">
    <property type="entry name" value="Hotdog Thioesterase"/>
    <property type="match status" value="1"/>
</dbReference>
<reference evidence="4" key="1">
    <citation type="submission" date="2020-12" db="EMBL/GenBank/DDBJ databases">
        <title>Burkholderia cepacia complex in Mexico.</title>
        <authorList>
            <person name="Estrada P."/>
        </authorList>
    </citation>
    <scope>NUCLEOTIDE SEQUENCE</scope>
    <source>
        <strain evidence="4">871</strain>
    </source>
</reference>
<evidence type="ECO:0000256" key="1">
    <source>
        <dbReference type="ARBA" id="ARBA00022598"/>
    </source>
</evidence>
<dbReference type="Gene3D" id="3.30.300.30">
    <property type="match status" value="1"/>
</dbReference>
<evidence type="ECO:0000313" key="5">
    <source>
        <dbReference type="Proteomes" id="UP000645612"/>
    </source>
</evidence>
<evidence type="ECO:0000259" key="3">
    <source>
        <dbReference type="Pfam" id="PF22818"/>
    </source>
</evidence>
<comment type="caution">
    <text evidence="4">The sequence shown here is derived from an EMBL/GenBank/DDBJ whole genome shotgun (WGS) entry which is preliminary data.</text>
</comment>
<dbReference type="AlphaFoldDB" id="A0A8I1AVE3"/>
<feature type="domain" description="ApeI dehydratase-like" evidence="3">
    <location>
        <begin position="477"/>
        <end position="565"/>
    </location>
</feature>
<dbReference type="InterPro" id="IPR029069">
    <property type="entry name" value="HotDog_dom_sf"/>
</dbReference>
<dbReference type="Pfam" id="PF00501">
    <property type="entry name" value="AMP-binding"/>
    <property type="match status" value="1"/>
</dbReference>
<dbReference type="Gene3D" id="3.40.50.12780">
    <property type="entry name" value="N-terminal domain of ligase-like"/>
    <property type="match status" value="1"/>
</dbReference>
<dbReference type="Pfam" id="PF22818">
    <property type="entry name" value="ApeI-like"/>
    <property type="match status" value="1"/>
</dbReference>
<dbReference type="InterPro" id="IPR042099">
    <property type="entry name" value="ANL_N_sf"/>
</dbReference>
<dbReference type="Proteomes" id="UP000645612">
    <property type="component" value="Unassembled WGS sequence"/>
</dbReference>
<dbReference type="InterPro" id="IPR045851">
    <property type="entry name" value="AMP-bd_C_sf"/>
</dbReference>
<evidence type="ECO:0000313" key="4">
    <source>
        <dbReference type="EMBL" id="MBH9698075.1"/>
    </source>
</evidence>
<dbReference type="EMBL" id="JAEDXG010000014">
    <property type="protein sequence ID" value="MBH9698075.1"/>
    <property type="molecule type" value="Genomic_DNA"/>
</dbReference>
<sequence length="579" mass="61081">MPTHPLVFHSSPDQTIAWRDGAPVTVRTFVADVARVAAALPAGAHVFNVCRDRYRFAVSLCAALVAGKVSLLPSTHTPEMVRQLASFAPDAFCLHDAPDCTIDLPRFAYPDAAPCALADDAPFAVPQIDAARIMAYVFTSGSTGAPVPHRKTWGFLVGCVRAAADRLGLLDGRAATLIGTVPAQHMYGFESTVLLALIGGLAFSNRQPFYPVDIRDELDAIPQPRVLVTSPIHLRALLAAGHALPRAALVLSATAPLSEKLACEAEAALDAPLVEIYGSTETGQIATRRTSRGAAWELFPDIRLDARAEPDDDSGPTVWVSGGHVEAPVPMGDALELLGDGRFLLHGRKADLVNIAGKRTSLAYLNHQLNAIPQVLDGVFFMPDEAAAAHDDTRLEPVTRLVALVVAPTLTAAGLQRALRERIDPAFMPRPLVFVDTLPRNETGKLPRDVLAALVAQHARPAAVPVPVPDPAGTPALGFTIPADHPALPGHFPGHPVVPGVVLLDHAIHALGTALNRPLHAWRLGSAKFLSPVAPGEPLDLAYDVAASGAIRFTLRAGARDVASGVLSAPPAEQDGAQP</sequence>
<dbReference type="GO" id="GO:0016874">
    <property type="term" value="F:ligase activity"/>
    <property type="evidence" value="ECO:0007669"/>
    <property type="project" value="UniProtKB-KW"/>
</dbReference>
<feature type="domain" description="AMP-dependent synthetase/ligase" evidence="2">
    <location>
        <begin position="11"/>
        <end position="288"/>
    </location>
</feature>
<protein>
    <submittedName>
        <fullName evidence="4">Acyl-CoA synthetase family protein</fullName>
    </submittedName>
</protein>
<dbReference type="RefSeq" id="WP_176129673.1">
    <property type="nucleotide sequence ID" value="NZ_CADDZZ010000002.1"/>
</dbReference>
<keyword evidence="1" id="KW-0436">Ligase</keyword>
<dbReference type="SUPFAM" id="SSF56801">
    <property type="entry name" value="Acetyl-CoA synthetase-like"/>
    <property type="match status" value="1"/>
</dbReference>
<accession>A0A8I1AVE3</accession>
<dbReference type="SUPFAM" id="SSF54637">
    <property type="entry name" value="Thioesterase/thiol ester dehydrase-isomerase"/>
    <property type="match status" value="1"/>
</dbReference>
<gene>
    <name evidence="4" type="ORF">JAO13_16685</name>
</gene>
<name>A0A8I1AVE3_BURCE</name>
<dbReference type="InterPro" id="IPR000873">
    <property type="entry name" value="AMP-dep_synth/lig_dom"/>
</dbReference>
<dbReference type="PANTHER" id="PTHR43767">
    <property type="entry name" value="LONG-CHAIN-FATTY-ACID--COA LIGASE"/>
    <property type="match status" value="1"/>
</dbReference>
<evidence type="ECO:0000259" key="2">
    <source>
        <dbReference type="Pfam" id="PF00501"/>
    </source>
</evidence>
<dbReference type="PANTHER" id="PTHR43767:SF8">
    <property type="entry name" value="LONG-CHAIN-FATTY-ACID--COA LIGASE"/>
    <property type="match status" value="1"/>
</dbReference>
<organism evidence="4 5">
    <name type="scientific">Burkholderia cepacia</name>
    <name type="common">Pseudomonas cepacia</name>
    <dbReference type="NCBI Taxonomy" id="292"/>
    <lineage>
        <taxon>Bacteria</taxon>
        <taxon>Pseudomonadati</taxon>
        <taxon>Pseudomonadota</taxon>
        <taxon>Betaproteobacteria</taxon>
        <taxon>Burkholderiales</taxon>
        <taxon>Burkholderiaceae</taxon>
        <taxon>Burkholderia</taxon>
        <taxon>Burkholderia cepacia complex</taxon>
    </lineage>
</organism>
<dbReference type="InterPro" id="IPR050237">
    <property type="entry name" value="ATP-dep_AMP-bd_enzyme"/>
</dbReference>